<dbReference type="PANTHER" id="PTHR33266:SF1">
    <property type="entry name" value="F-BOX DOMAIN-CONTAINING PROTEIN"/>
    <property type="match status" value="1"/>
</dbReference>
<proteinExistence type="predicted"/>
<sequence>MPAFSLLPSSMSARNPPRVSPLGENRVGLCVVAHNVISELISQFHPELGSKTYQEAAPSVSDAVALLSVVLFGNDIYRDITIPYTDQAYLTRFLEENTWVQEELRRAWANKDYTKFLQYTFWYDLPEAGDDERTKGTVFNNKVQAKALRVAWKTEYTGVLHKLLYVNIQEAFQETVQEGKRVPFANYACLINGSGSGKSRMISQLASLMFSISINFRRSDSSTRQQMRSYPKPDRAPRDHFLRSRSMSYREQEAFFWTWFIALFQVLSQSIESANIKQQDTYGDLASLWSVTFERARGYMYEDAVQMHRGSGTHINAKQRKALRRELRQALCNLIKQIDGLVKPSARASNLNCVKMVCSFDEADALALAKVPNNGKEGNMFEALCTSLDAFRGLPIFFIFLSTNSNVALLAPPKRMSTSDAARNHFDSLVAPFTETAFDCSPNFPLRRTGHTLKKISTIEFMAQFGRPLWQSMLQGTNKVLEVSKDGDSTQSYSKGKERQEKVDPAAATKELMDLARAKLIGCSDPLDWNEGSGDRDLSDRWSPLARRVLADNRISLGYEPAREKTYGELSTQVASHMRTAFSVPDHREYMRSGYPSEPILAEAAARELSLLKQSNPEKGPTTLPAIAAEALRHDLCSPGERGEVVGRILLTLAYDAAVERNHRVTEQSGPVNYSAGCPLIFFIEELFTSEHAMRILDSFPDNIPIIKKPDGNGNDSDNDNDDNDDGGDDHADVHPAKKTFREVFATAYVHFTHFGRLGDDGGITSLALFAAYLRGQAQMGHPTQSQIDVAIPVVVDIDDICEKNMTVLLVSFKRRLVEGSRAQYNICADSLNVFIYSQGHAFTRRPYIALVMELGVCGRARYVLGPRNVVKPSKGQKEKTLVFQHPAVPSTSTQSPAKVTLGRQKQIQRELRDRKTKKKKPLHPRYNIYAYGCSERVYKVIERSERPIYQVLLANRDLFDEYPRKHVEGSLRGMLRQKPIWYTMIDSYHWIALNDWIVKAMQIEHAIAKKDYVPDDVFAGRDEDILHAVEQQAAASATESAVSDDTLDENGQDRQAEESPDTQALSPVTDTAEAQSSPELDEDFFEEYDVEFPDDEKDAEGNADDEEGNEENENWWQGQWYLHKSERESTDQGVHDWSTWKLKAIGQGDEHPIKSKARHFEMDPFKVEDERVRREVREEENVQDELYLGEILLKSPAESGDDKPSQEESPSREAKKRMDSKKMPMEKRKVNHVDDELPRRKKPKGTNDGDHGGEGSRSRKRFKDKQGSSDDEDN</sequence>
<dbReference type="EMBL" id="KB445799">
    <property type="protein sequence ID" value="EMD36037.1"/>
    <property type="molecule type" value="Genomic_DNA"/>
</dbReference>
<evidence type="ECO:0000313" key="3">
    <source>
        <dbReference type="Proteomes" id="UP000016930"/>
    </source>
</evidence>
<evidence type="ECO:0000313" key="2">
    <source>
        <dbReference type="EMBL" id="EMD36037.1"/>
    </source>
</evidence>
<feature type="compositionally biased region" description="Low complexity" evidence="1">
    <location>
        <begin position="1032"/>
        <end position="1045"/>
    </location>
</feature>
<feature type="compositionally biased region" description="Basic and acidic residues" evidence="1">
    <location>
        <begin position="1172"/>
        <end position="1181"/>
    </location>
</feature>
<dbReference type="STRING" id="914234.M2RCB4"/>
<dbReference type="OrthoDB" id="107110at2759"/>
<gene>
    <name evidence="2" type="ORF">CERSUDRAFT_96261</name>
</gene>
<feature type="region of interest" description="Disordered" evidence="1">
    <location>
        <begin position="1172"/>
        <end position="1275"/>
    </location>
</feature>
<reference evidence="2 3" key="1">
    <citation type="journal article" date="2012" name="Proc. Natl. Acad. Sci. U.S.A.">
        <title>Comparative genomics of Ceriporiopsis subvermispora and Phanerochaete chrysosporium provide insight into selective ligninolysis.</title>
        <authorList>
            <person name="Fernandez-Fueyo E."/>
            <person name="Ruiz-Duenas F.J."/>
            <person name="Ferreira P."/>
            <person name="Floudas D."/>
            <person name="Hibbett D.S."/>
            <person name="Canessa P."/>
            <person name="Larrondo L.F."/>
            <person name="James T.Y."/>
            <person name="Seelenfreund D."/>
            <person name="Lobos S."/>
            <person name="Polanco R."/>
            <person name="Tello M."/>
            <person name="Honda Y."/>
            <person name="Watanabe T."/>
            <person name="Watanabe T."/>
            <person name="Ryu J.S."/>
            <person name="Kubicek C.P."/>
            <person name="Schmoll M."/>
            <person name="Gaskell J."/>
            <person name="Hammel K.E."/>
            <person name="St John F.J."/>
            <person name="Vanden Wymelenberg A."/>
            <person name="Sabat G."/>
            <person name="Splinter BonDurant S."/>
            <person name="Syed K."/>
            <person name="Yadav J.S."/>
            <person name="Doddapaneni H."/>
            <person name="Subramanian V."/>
            <person name="Lavin J.L."/>
            <person name="Oguiza J.A."/>
            <person name="Perez G."/>
            <person name="Pisabarro A.G."/>
            <person name="Ramirez L."/>
            <person name="Santoyo F."/>
            <person name="Master E."/>
            <person name="Coutinho P.M."/>
            <person name="Henrissat B."/>
            <person name="Lombard V."/>
            <person name="Magnuson J.K."/>
            <person name="Kuees U."/>
            <person name="Hori C."/>
            <person name="Igarashi K."/>
            <person name="Samejima M."/>
            <person name="Held B.W."/>
            <person name="Barry K.W."/>
            <person name="LaButti K.M."/>
            <person name="Lapidus A."/>
            <person name="Lindquist E.A."/>
            <person name="Lucas S.M."/>
            <person name="Riley R."/>
            <person name="Salamov A.A."/>
            <person name="Hoffmeister D."/>
            <person name="Schwenk D."/>
            <person name="Hadar Y."/>
            <person name="Yarden O."/>
            <person name="de Vries R.P."/>
            <person name="Wiebenga A."/>
            <person name="Stenlid J."/>
            <person name="Eastwood D."/>
            <person name="Grigoriev I.V."/>
            <person name="Berka R.M."/>
            <person name="Blanchette R.A."/>
            <person name="Kersten P."/>
            <person name="Martinez A.T."/>
            <person name="Vicuna R."/>
            <person name="Cullen D."/>
        </authorList>
    </citation>
    <scope>NUCLEOTIDE SEQUENCE [LARGE SCALE GENOMIC DNA]</scope>
    <source>
        <strain evidence="2 3">B</strain>
    </source>
</reference>
<feature type="compositionally biased region" description="Acidic residues" evidence="1">
    <location>
        <begin position="717"/>
        <end position="728"/>
    </location>
</feature>
<feature type="region of interest" description="Disordered" evidence="1">
    <location>
        <begin position="485"/>
        <end position="505"/>
    </location>
</feature>
<organism evidence="2 3">
    <name type="scientific">Ceriporiopsis subvermispora (strain B)</name>
    <name type="common">White-rot fungus</name>
    <name type="synonym">Gelatoporia subvermispora</name>
    <dbReference type="NCBI Taxonomy" id="914234"/>
    <lineage>
        <taxon>Eukaryota</taxon>
        <taxon>Fungi</taxon>
        <taxon>Dikarya</taxon>
        <taxon>Basidiomycota</taxon>
        <taxon>Agaricomycotina</taxon>
        <taxon>Agaricomycetes</taxon>
        <taxon>Polyporales</taxon>
        <taxon>Gelatoporiaceae</taxon>
        <taxon>Gelatoporia</taxon>
    </lineage>
</organism>
<feature type="compositionally biased region" description="Basic and acidic residues" evidence="1">
    <location>
        <begin position="1246"/>
        <end position="1258"/>
    </location>
</feature>
<dbReference type="Proteomes" id="UP000016930">
    <property type="component" value="Unassembled WGS sequence"/>
</dbReference>
<protein>
    <submittedName>
        <fullName evidence="2">Uncharacterized protein</fullName>
    </submittedName>
</protein>
<feature type="region of interest" description="Disordered" evidence="1">
    <location>
        <begin position="1096"/>
        <end position="1116"/>
    </location>
</feature>
<accession>M2RCB4</accession>
<feature type="compositionally biased region" description="Polar residues" evidence="1">
    <location>
        <begin position="1062"/>
        <end position="1079"/>
    </location>
</feature>
<feature type="region of interest" description="Disordered" evidence="1">
    <location>
        <begin position="1032"/>
        <end position="1083"/>
    </location>
</feature>
<dbReference type="AlphaFoldDB" id="M2RCB4"/>
<name>M2RCB4_CERS8</name>
<feature type="compositionally biased region" description="Basic and acidic residues" evidence="1">
    <location>
        <begin position="1201"/>
        <end position="1239"/>
    </location>
</feature>
<feature type="compositionally biased region" description="Acidic residues" evidence="1">
    <location>
        <begin position="1096"/>
        <end position="1114"/>
    </location>
</feature>
<dbReference type="PANTHER" id="PTHR33266">
    <property type="entry name" value="CHROMOSOME 15, WHOLE GENOME SHOTGUN SEQUENCE"/>
    <property type="match status" value="1"/>
</dbReference>
<evidence type="ECO:0000256" key="1">
    <source>
        <dbReference type="SAM" id="MobiDB-lite"/>
    </source>
</evidence>
<keyword evidence="3" id="KW-1185">Reference proteome</keyword>
<dbReference type="HOGENOM" id="CLU_009568_0_0_1"/>
<feature type="compositionally biased region" description="Basic and acidic residues" evidence="1">
    <location>
        <begin position="495"/>
        <end position="504"/>
    </location>
</feature>
<feature type="region of interest" description="Disordered" evidence="1">
    <location>
        <begin position="707"/>
        <end position="733"/>
    </location>
</feature>